<evidence type="ECO:0000256" key="3">
    <source>
        <dbReference type="ARBA" id="ARBA00023315"/>
    </source>
</evidence>
<evidence type="ECO:0000259" key="10">
    <source>
        <dbReference type="PROSITE" id="PS51733"/>
    </source>
</evidence>
<dbReference type="NCBIfam" id="TIGR00214">
    <property type="entry name" value="lipB"/>
    <property type="match status" value="1"/>
</dbReference>
<keyword evidence="12" id="KW-1185">Reference proteome</keyword>
<dbReference type="Gene3D" id="3.30.930.10">
    <property type="entry name" value="Bira Bifunctional Protein, Domain 2"/>
    <property type="match status" value="1"/>
</dbReference>
<evidence type="ECO:0000313" key="11">
    <source>
        <dbReference type="EMBL" id="QDU86189.1"/>
    </source>
</evidence>
<comment type="similarity">
    <text evidence="5 6">Belongs to the LipB family.</text>
</comment>
<keyword evidence="5" id="KW-0963">Cytoplasm</keyword>
<dbReference type="SUPFAM" id="SSF55681">
    <property type="entry name" value="Class II aaRS and biotin synthetases"/>
    <property type="match status" value="1"/>
</dbReference>
<comment type="subcellular location">
    <subcellularLocation>
        <location evidence="5">Cytoplasm</location>
    </subcellularLocation>
</comment>
<dbReference type="GO" id="GO:0009249">
    <property type="term" value="P:protein lipoylation"/>
    <property type="evidence" value="ECO:0007669"/>
    <property type="project" value="InterPro"/>
</dbReference>
<dbReference type="EMBL" id="CP036290">
    <property type="protein sequence ID" value="QDU86189.1"/>
    <property type="molecule type" value="Genomic_DNA"/>
</dbReference>
<dbReference type="GO" id="GO:0033819">
    <property type="term" value="F:lipoyl(octanoyl) transferase activity"/>
    <property type="evidence" value="ECO:0007669"/>
    <property type="project" value="UniProtKB-EC"/>
</dbReference>
<feature type="site" description="Lowers pKa of active site Cys" evidence="5 9">
    <location>
        <position position="143"/>
    </location>
</feature>
<dbReference type="RefSeq" id="WP_145190961.1">
    <property type="nucleotide sequence ID" value="NZ_CP036290.1"/>
</dbReference>
<feature type="binding site" evidence="5 8">
    <location>
        <begin position="146"/>
        <end position="148"/>
    </location>
    <ligand>
        <name>substrate</name>
    </ligand>
</feature>
<protein>
    <recommendedName>
        <fullName evidence="5 6">Octanoyltransferase</fullName>
        <ecNumber evidence="5 6">2.3.1.181</ecNumber>
    </recommendedName>
    <alternativeName>
        <fullName evidence="5">Lipoate-protein ligase B</fullName>
    </alternativeName>
    <alternativeName>
        <fullName evidence="5">Lipoyl/octanoyl transferase</fullName>
    </alternativeName>
    <alternativeName>
        <fullName evidence="5">Octanoyl-[acyl-carrier-protein]-protein N-octanoyltransferase</fullName>
    </alternativeName>
</protein>
<dbReference type="PROSITE" id="PS51733">
    <property type="entry name" value="BPL_LPL_CATALYTIC"/>
    <property type="match status" value="1"/>
</dbReference>
<dbReference type="GO" id="GO:0005737">
    <property type="term" value="C:cytoplasm"/>
    <property type="evidence" value="ECO:0007669"/>
    <property type="project" value="UniProtKB-SubCell"/>
</dbReference>
<dbReference type="Pfam" id="PF21948">
    <property type="entry name" value="LplA-B_cat"/>
    <property type="match status" value="1"/>
</dbReference>
<dbReference type="PROSITE" id="PS01313">
    <property type="entry name" value="LIPB"/>
    <property type="match status" value="1"/>
</dbReference>
<dbReference type="PANTHER" id="PTHR10993">
    <property type="entry name" value="OCTANOYLTRANSFERASE"/>
    <property type="match status" value="1"/>
</dbReference>
<comment type="catalytic activity">
    <reaction evidence="5 6">
        <text>octanoyl-[ACP] + L-lysyl-[protein] = N(6)-octanoyl-L-lysyl-[protein] + holo-[ACP] + H(+)</text>
        <dbReference type="Rhea" id="RHEA:17665"/>
        <dbReference type="Rhea" id="RHEA-COMP:9636"/>
        <dbReference type="Rhea" id="RHEA-COMP:9685"/>
        <dbReference type="Rhea" id="RHEA-COMP:9752"/>
        <dbReference type="Rhea" id="RHEA-COMP:9928"/>
        <dbReference type="ChEBI" id="CHEBI:15378"/>
        <dbReference type="ChEBI" id="CHEBI:29969"/>
        <dbReference type="ChEBI" id="CHEBI:64479"/>
        <dbReference type="ChEBI" id="CHEBI:78463"/>
        <dbReference type="ChEBI" id="CHEBI:78809"/>
        <dbReference type="EC" id="2.3.1.181"/>
    </reaction>
</comment>
<evidence type="ECO:0000256" key="9">
    <source>
        <dbReference type="PIRSR" id="PIRSR016262-3"/>
    </source>
</evidence>
<evidence type="ECO:0000256" key="1">
    <source>
        <dbReference type="ARBA" id="ARBA00004821"/>
    </source>
</evidence>
<feature type="active site" description="Acyl-thioester intermediate" evidence="5 7">
    <location>
        <position position="177"/>
    </location>
</feature>
<comment type="miscellaneous">
    <text evidence="5">In the reaction, the free carboxyl group of octanoic acid is attached via an amide linkage to the epsilon-amino group of a specific lysine residue of lipoyl domains of lipoate-dependent enzymes.</text>
</comment>
<dbReference type="AlphaFoldDB" id="A0A518D410"/>
<dbReference type="NCBIfam" id="NF010925">
    <property type="entry name" value="PRK14345.1"/>
    <property type="match status" value="1"/>
</dbReference>
<dbReference type="PIRSF" id="PIRSF016262">
    <property type="entry name" value="LPLase"/>
    <property type="match status" value="1"/>
</dbReference>
<dbReference type="UniPathway" id="UPA00538">
    <property type="reaction ID" value="UER00592"/>
</dbReference>
<dbReference type="InterPro" id="IPR045864">
    <property type="entry name" value="aa-tRNA-synth_II/BPL/LPL"/>
</dbReference>
<dbReference type="InterPro" id="IPR004143">
    <property type="entry name" value="BPL_LPL_catalytic"/>
</dbReference>
<evidence type="ECO:0000256" key="2">
    <source>
        <dbReference type="ARBA" id="ARBA00022679"/>
    </source>
</evidence>
<gene>
    <name evidence="5 11" type="primary">lipB</name>
    <name evidence="11" type="ORF">Pla163_33390</name>
</gene>
<dbReference type="PANTHER" id="PTHR10993:SF7">
    <property type="entry name" value="LIPOYLTRANSFERASE 2, MITOCHONDRIAL-RELATED"/>
    <property type="match status" value="1"/>
</dbReference>
<reference evidence="11 12" key="1">
    <citation type="submission" date="2019-02" db="EMBL/GenBank/DDBJ databases">
        <title>Deep-cultivation of Planctomycetes and their phenomic and genomic characterization uncovers novel biology.</title>
        <authorList>
            <person name="Wiegand S."/>
            <person name="Jogler M."/>
            <person name="Boedeker C."/>
            <person name="Pinto D."/>
            <person name="Vollmers J."/>
            <person name="Rivas-Marin E."/>
            <person name="Kohn T."/>
            <person name="Peeters S.H."/>
            <person name="Heuer A."/>
            <person name="Rast P."/>
            <person name="Oberbeckmann S."/>
            <person name="Bunk B."/>
            <person name="Jeske O."/>
            <person name="Meyerdierks A."/>
            <person name="Storesund J.E."/>
            <person name="Kallscheuer N."/>
            <person name="Luecker S."/>
            <person name="Lage O.M."/>
            <person name="Pohl T."/>
            <person name="Merkel B.J."/>
            <person name="Hornburger P."/>
            <person name="Mueller R.-W."/>
            <person name="Bruemmer F."/>
            <person name="Labrenz M."/>
            <person name="Spormann A.M."/>
            <person name="Op den Camp H."/>
            <person name="Overmann J."/>
            <person name="Amann R."/>
            <person name="Jetten M.S.M."/>
            <person name="Mascher T."/>
            <person name="Medema M.H."/>
            <person name="Devos D.P."/>
            <person name="Kaster A.-K."/>
            <person name="Ovreas L."/>
            <person name="Rohde M."/>
            <person name="Galperin M.Y."/>
            <person name="Jogler C."/>
        </authorList>
    </citation>
    <scope>NUCLEOTIDE SEQUENCE [LARGE SCALE GENOMIC DNA]</scope>
    <source>
        <strain evidence="11 12">Pla163</strain>
    </source>
</reference>
<comment type="pathway">
    <text evidence="1 5 6">Protein modification; protein lipoylation via endogenous pathway; protein N(6)-(lipoyl)lysine from octanoyl-[acyl-carrier-protein]: step 1/2.</text>
</comment>
<evidence type="ECO:0000256" key="5">
    <source>
        <dbReference type="HAMAP-Rule" id="MF_00013"/>
    </source>
</evidence>
<accession>A0A518D410</accession>
<dbReference type="CDD" id="cd16444">
    <property type="entry name" value="LipB"/>
    <property type="match status" value="1"/>
</dbReference>
<evidence type="ECO:0000256" key="7">
    <source>
        <dbReference type="PIRSR" id="PIRSR016262-1"/>
    </source>
</evidence>
<evidence type="ECO:0000256" key="6">
    <source>
        <dbReference type="PIRNR" id="PIRNR016262"/>
    </source>
</evidence>
<feature type="binding site" evidence="5 8">
    <location>
        <begin position="159"/>
        <end position="161"/>
    </location>
    <ligand>
        <name>substrate</name>
    </ligand>
</feature>
<proteinExistence type="inferred from homology"/>
<evidence type="ECO:0000313" key="12">
    <source>
        <dbReference type="Proteomes" id="UP000319342"/>
    </source>
</evidence>
<keyword evidence="3 5" id="KW-0012">Acyltransferase</keyword>
<dbReference type="EC" id="2.3.1.181" evidence="5 6"/>
<comment type="function">
    <text evidence="4 5 6">Catalyzes the transfer of endogenously produced octanoic acid from octanoyl-acyl-carrier-protein onto the lipoyl domains of lipoate-dependent enzymes. Lipoyl-ACP can also act as a substrate although octanoyl-ACP is likely to be the physiological substrate.</text>
</comment>
<dbReference type="OrthoDB" id="9787061at2"/>
<keyword evidence="2 5" id="KW-0808">Transferase</keyword>
<dbReference type="InterPro" id="IPR020605">
    <property type="entry name" value="Octanoyltransferase_CS"/>
</dbReference>
<dbReference type="HAMAP" id="MF_00013">
    <property type="entry name" value="LipB"/>
    <property type="match status" value="1"/>
</dbReference>
<organism evidence="11 12">
    <name type="scientific">Rohdeia mirabilis</name>
    <dbReference type="NCBI Taxonomy" id="2528008"/>
    <lineage>
        <taxon>Bacteria</taxon>
        <taxon>Pseudomonadati</taxon>
        <taxon>Planctomycetota</taxon>
        <taxon>Planctomycetia</taxon>
        <taxon>Planctomycetia incertae sedis</taxon>
        <taxon>Rohdeia</taxon>
    </lineage>
</organism>
<feature type="domain" description="BPL/LPL catalytic" evidence="10">
    <location>
        <begin position="36"/>
        <end position="216"/>
    </location>
</feature>
<dbReference type="InterPro" id="IPR000544">
    <property type="entry name" value="Octanoyltransferase"/>
</dbReference>
<name>A0A518D410_9BACT</name>
<evidence type="ECO:0000256" key="4">
    <source>
        <dbReference type="ARBA" id="ARBA00024732"/>
    </source>
</evidence>
<sequence>MSAEPQRELEVLHLGRVDYLTAHRLQQERLARRIAGEVPDGLLLLEHDEVVTLGRGESISAADRSALEARGVELIDVERGGEATWHGPGQLVAYPIIELREGERDLHRYLRTLEQVVIDVLAGLGIEGSRKDGLTGVWIDEQKVSSIGVAVRRWTTWHGVSLDVSNSLETFGAFHACGLEPGIMTRVVDRAQVPTDDPLLANAFARAFATRFGRRPVE</sequence>
<evidence type="ECO:0000256" key="8">
    <source>
        <dbReference type="PIRSR" id="PIRSR016262-2"/>
    </source>
</evidence>
<feature type="binding site" evidence="5 8">
    <location>
        <begin position="79"/>
        <end position="86"/>
    </location>
    <ligand>
        <name>substrate</name>
    </ligand>
</feature>
<dbReference type="Proteomes" id="UP000319342">
    <property type="component" value="Chromosome"/>
</dbReference>